<keyword evidence="1" id="KW-0808">Transferase</keyword>
<accession>H0FYD6</accession>
<dbReference type="Proteomes" id="UP000004038">
    <property type="component" value="Unassembled WGS sequence"/>
</dbReference>
<dbReference type="EMBL" id="AGVV01000016">
    <property type="protein sequence ID" value="EHK77990.1"/>
    <property type="molecule type" value="Genomic_DNA"/>
</dbReference>
<proteinExistence type="predicted"/>
<organism evidence="1 2">
    <name type="scientific">Sinorhizobium meliloti CCNWSX0020</name>
    <dbReference type="NCBI Taxonomy" id="1107881"/>
    <lineage>
        <taxon>Bacteria</taxon>
        <taxon>Pseudomonadati</taxon>
        <taxon>Pseudomonadota</taxon>
        <taxon>Alphaproteobacteria</taxon>
        <taxon>Hyphomicrobiales</taxon>
        <taxon>Rhizobiaceae</taxon>
        <taxon>Sinorhizobium/Ensifer group</taxon>
        <taxon>Sinorhizobium</taxon>
    </lineage>
</organism>
<evidence type="ECO:0000313" key="1">
    <source>
        <dbReference type="EMBL" id="EHK77990.1"/>
    </source>
</evidence>
<dbReference type="PATRIC" id="fig|1107881.3.peg.2239"/>
<reference evidence="1 2" key="1">
    <citation type="journal article" date="2012" name="J. Bacteriol.">
        <title>Draft Genome Sequence of Sinorhizobium meliloti CCNWSX0020, a Nitrogen-Fixing Symbiont with Copper Tolerance Capability Isolated from Lead-Zinc Mine Tailings.</title>
        <authorList>
            <person name="Li Z."/>
            <person name="Ma Z."/>
            <person name="Hao X."/>
            <person name="Wei G."/>
        </authorList>
    </citation>
    <scope>NUCLEOTIDE SEQUENCE [LARGE SCALE GENOMIC DNA]</scope>
    <source>
        <strain evidence="1 2">CCNWSX0020</strain>
    </source>
</reference>
<protein>
    <submittedName>
        <fullName evidence="1">Chemotaxis methyltransferase protein</fullName>
    </submittedName>
</protein>
<dbReference type="AlphaFoldDB" id="H0FYD6"/>
<keyword evidence="1" id="KW-0489">Methyltransferase</keyword>
<dbReference type="InterPro" id="IPR036890">
    <property type="entry name" value="HATPase_C_sf"/>
</dbReference>
<dbReference type="Gene3D" id="3.30.565.10">
    <property type="entry name" value="Histidine kinase-like ATPase, C-terminal domain"/>
    <property type="match status" value="1"/>
</dbReference>
<sequence>MATRGSDLPISSNAMTGVALVVQEFVTNAAKYGALLTDTGYVDLECRDCGDMLEIVWVERGGPAVTPSCWPMPGSRSAMLS</sequence>
<gene>
    <name evidence="1" type="ORF">SM0020_11080</name>
</gene>
<name>H0FYD6_RHIML</name>
<evidence type="ECO:0000313" key="2">
    <source>
        <dbReference type="Proteomes" id="UP000004038"/>
    </source>
</evidence>
<dbReference type="GO" id="GO:0032259">
    <property type="term" value="P:methylation"/>
    <property type="evidence" value="ECO:0007669"/>
    <property type="project" value="UniProtKB-KW"/>
</dbReference>
<dbReference type="GO" id="GO:0008168">
    <property type="term" value="F:methyltransferase activity"/>
    <property type="evidence" value="ECO:0007669"/>
    <property type="project" value="UniProtKB-KW"/>
</dbReference>